<protein>
    <submittedName>
        <fullName evidence="1">RhtB family transporter</fullName>
    </submittedName>
</protein>
<dbReference type="EMBL" id="CADCWP010000024">
    <property type="protein sequence ID" value="CAA9557844.1"/>
    <property type="molecule type" value="Genomic_DNA"/>
</dbReference>
<evidence type="ECO:0000313" key="1">
    <source>
        <dbReference type="EMBL" id="CAA9557844.1"/>
    </source>
</evidence>
<reference evidence="1" key="1">
    <citation type="submission" date="2020-02" db="EMBL/GenBank/DDBJ databases">
        <authorList>
            <person name="Meier V. D."/>
        </authorList>
    </citation>
    <scope>NUCLEOTIDE SEQUENCE</scope>
    <source>
        <strain evidence="1">AVDCRST_MAG86</strain>
    </source>
</reference>
<dbReference type="AlphaFoldDB" id="A0A6J4UTG8"/>
<gene>
    <name evidence="1" type="ORF">AVDCRST_MAG86-506</name>
</gene>
<feature type="non-terminal residue" evidence="1">
    <location>
        <position position="1"/>
    </location>
</feature>
<proteinExistence type="predicted"/>
<feature type="non-terminal residue" evidence="1">
    <location>
        <position position="211"/>
    </location>
</feature>
<accession>A0A6J4UTG8</accession>
<name>A0A6J4UTG8_9DEIN</name>
<organism evidence="1">
    <name type="scientific">uncultured Truepera sp</name>
    <dbReference type="NCBI Taxonomy" id="543023"/>
    <lineage>
        <taxon>Bacteria</taxon>
        <taxon>Thermotogati</taxon>
        <taxon>Deinococcota</taxon>
        <taxon>Deinococci</taxon>
        <taxon>Trueperales</taxon>
        <taxon>Trueperaceae</taxon>
        <taxon>Truepera</taxon>
        <taxon>environmental samples</taxon>
    </lineage>
</organism>
<sequence>AREQHTTIVYAHLVSAYCCTGTRSSLCGGEEPRAGPFGGSRFGTRCWGGCPHPLSSGSTRPLCPPHEFSTGFFCRQIRWRCLSHLAGSLHAAKAPREARTGGTGPAPARQRFCAGRCGQPPESQNGAFRPCILAAVSGPCAWLRGGASPCAGLYFCGHRFFERRALRPPGRRLRKLAATSCRVPSGAALRLRQRLPGAGGSDGVYGLGQEV</sequence>